<dbReference type="AlphaFoldDB" id="A0A4Y7JX33"/>
<feature type="transmembrane region" description="Helical" evidence="1">
    <location>
        <begin position="87"/>
        <end position="107"/>
    </location>
</feature>
<keyword evidence="1" id="KW-0472">Membrane</keyword>
<dbReference type="Proteomes" id="UP000316621">
    <property type="component" value="Chromosome 6"/>
</dbReference>
<evidence type="ECO:0000313" key="2">
    <source>
        <dbReference type="EMBL" id="RZC65644.1"/>
    </source>
</evidence>
<dbReference type="EMBL" id="CM010720">
    <property type="protein sequence ID" value="RZC65644.1"/>
    <property type="molecule type" value="Genomic_DNA"/>
</dbReference>
<dbReference type="Gramene" id="RZC65644">
    <property type="protein sequence ID" value="RZC65644"/>
    <property type="gene ID" value="C5167_009327"/>
</dbReference>
<keyword evidence="1" id="KW-0812">Transmembrane</keyword>
<sequence length="108" mass="12023">MKANPKWCSQQLTLASSSKKAKTLLGTVDHTPIVAVVTGHNQSIRSLHFLVQHIKTQPPDLKERISAALGGKGSLLNILSKYSYGKLASFVFDFSMFLLFFFSFVVYE</sequence>
<evidence type="ECO:0000313" key="3">
    <source>
        <dbReference type="Proteomes" id="UP000316621"/>
    </source>
</evidence>
<accession>A0A4Y7JX33</accession>
<keyword evidence="3" id="KW-1185">Reference proteome</keyword>
<proteinExistence type="predicted"/>
<keyword evidence="1" id="KW-1133">Transmembrane helix</keyword>
<name>A0A4Y7JX33_PAPSO</name>
<reference evidence="2 3" key="1">
    <citation type="journal article" date="2018" name="Science">
        <title>The opium poppy genome and morphinan production.</title>
        <authorList>
            <person name="Guo L."/>
            <person name="Winzer T."/>
            <person name="Yang X."/>
            <person name="Li Y."/>
            <person name="Ning Z."/>
            <person name="He Z."/>
            <person name="Teodor R."/>
            <person name="Lu Y."/>
            <person name="Bowser T.A."/>
            <person name="Graham I.A."/>
            <person name="Ye K."/>
        </authorList>
    </citation>
    <scope>NUCLEOTIDE SEQUENCE [LARGE SCALE GENOMIC DNA]</scope>
    <source>
        <strain evidence="3">cv. HN1</strain>
        <tissue evidence="2">Leaves</tissue>
    </source>
</reference>
<organism evidence="2 3">
    <name type="scientific">Papaver somniferum</name>
    <name type="common">Opium poppy</name>
    <dbReference type="NCBI Taxonomy" id="3469"/>
    <lineage>
        <taxon>Eukaryota</taxon>
        <taxon>Viridiplantae</taxon>
        <taxon>Streptophyta</taxon>
        <taxon>Embryophyta</taxon>
        <taxon>Tracheophyta</taxon>
        <taxon>Spermatophyta</taxon>
        <taxon>Magnoliopsida</taxon>
        <taxon>Ranunculales</taxon>
        <taxon>Papaveraceae</taxon>
        <taxon>Papaveroideae</taxon>
        <taxon>Papaver</taxon>
    </lineage>
</organism>
<protein>
    <submittedName>
        <fullName evidence="2">Uncharacterized protein</fullName>
    </submittedName>
</protein>
<evidence type="ECO:0000256" key="1">
    <source>
        <dbReference type="SAM" id="Phobius"/>
    </source>
</evidence>
<gene>
    <name evidence="2" type="ORF">C5167_009327</name>
</gene>